<dbReference type="EMBL" id="JAIWYP010000008">
    <property type="protein sequence ID" value="KAH3787525.1"/>
    <property type="molecule type" value="Genomic_DNA"/>
</dbReference>
<sequence length="53" mass="5558">MGGMPLLARNSTALSSRSLLEGGSISAEKRADVLEVAAGRGVHRWLACGYDIN</sequence>
<reference evidence="1" key="2">
    <citation type="submission" date="2020-11" db="EMBL/GenBank/DDBJ databases">
        <authorList>
            <person name="McCartney M.A."/>
            <person name="Auch B."/>
            <person name="Kono T."/>
            <person name="Mallez S."/>
            <person name="Becker A."/>
            <person name="Gohl D.M."/>
            <person name="Silverstein K.A.T."/>
            <person name="Koren S."/>
            <person name="Bechman K.B."/>
            <person name="Herman A."/>
            <person name="Abrahante J.E."/>
            <person name="Garbe J."/>
        </authorList>
    </citation>
    <scope>NUCLEOTIDE SEQUENCE</scope>
    <source>
        <strain evidence="1">Duluth1</strain>
        <tissue evidence="1">Whole animal</tissue>
    </source>
</reference>
<protein>
    <submittedName>
        <fullName evidence="1">Uncharacterized protein</fullName>
    </submittedName>
</protein>
<name>A0A9D4EVQ5_DREPO</name>
<reference evidence="1" key="1">
    <citation type="journal article" date="2019" name="bioRxiv">
        <title>The Genome of the Zebra Mussel, Dreissena polymorpha: A Resource for Invasive Species Research.</title>
        <authorList>
            <person name="McCartney M.A."/>
            <person name="Auch B."/>
            <person name="Kono T."/>
            <person name="Mallez S."/>
            <person name="Zhang Y."/>
            <person name="Obille A."/>
            <person name="Becker A."/>
            <person name="Abrahante J.E."/>
            <person name="Garbe J."/>
            <person name="Badalamenti J.P."/>
            <person name="Herman A."/>
            <person name="Mangelson H."/>
            <person name="Liachko I."/>
            <person name="Sullivan S."/>
            <person name="Sone E.D."/>
            <person name="Koren S."/>
            <person name="Silverstein K.A.T."/>
            <person name="Beckman K.B."/>
            <person name="Gohl D.M."/>
        </authorList>
    </citation>
    <scope>NUCLEOTIDE SEQUENCE</scope>
    <source>
        <strain evidence="1">Duluth1</strain>
        <tissue evidence="1">Whole animal</tissue>
    </source>
</reference>
<gene>
    <name evidence="1" type="ORF">DPMN_165649</name>
</gene>
<evidence type="ECO:0000313" key="2">
    <source>
        <dbReference type="Proteomes" id="UP000828390"/>
    </source>
</evidence>
<proteinExistence type="predicted"/>
<accession>A0A9D4EVQ5</accession>
<organism evidence="1 2">
    <name type="scientific">Dreissena polymorpha</name>
    <name type="common">Zebra mussel</name>
    <name type="synonym">Mytilus polymorpha</name>
    <dbReference type="NCBI Taxonomy" id="45954"/>
    <lineage>
        <taxon>Eukaryota</taxon>
        <taxon>Metazoa</taxon>
        <taxon>Spiralia</taxon>
        <taxon>Lophotrochozoa</taxon>
        <taxon>Mollusca</taxon>
        <taxon>Bivalvia</taxon>
        <taxon>Autobranchia</taxon>
        <taxon>Heteroconchia</taxon>
        <taxon>Euheterodonta</taxon>
        <taxon>Imparidentia</taxon>
        <taxon>Neoheterodontei</taxon>
        <taxon>Myida</taxon>
        <taxon>Dreissenoidea</taxon>
        <taxon>Dreissenidae</taxon>
        <taxon>Dreissena</taxon>
    </lineage>
</organism>
<keyword evidence="2" id="KW-1185">Reference proteome</keyword>
<dbReference type="AlphaFoldDB" id="A0A9D4EVQ5"/>
<comment type="caution">
    <text evidence="1">The sequence shown here is derived from an EMBL/GenBank/DDBJ whole genome shotgun (WGS) entry which is preliminary data.</text>
</comment>
<evidence type="ECO:0000313" key="1">
    <source>
        <dbReference type="EMBL" id="KAH3787525.1"/>
    </source>
</evidence>
<dbReference type="Proteomes" id="UP000828390">
    <property type="component" value="Unassembled WGS sequence"/>
</dbReference>